<name>A0A0F3NDG3_ANAPH</name>
<protein>
    <submittedName>
        <fullName evidence="2">Uncharacterized protein</fullName>
    </submittedName>
</protein>
<dbReference type="Proteomes" id="UP000033754">
    <property type="component" value="Unassembled WGS sequence"/>
</dbReference>
<organism evidence="2 3">
    <name type="scientific">Anaplasma phagocytophilum str. NCH-1</name>
    <dbReference type="NCBI Taxonomy" id="1359161"/>
    <lineage>
        <taxon>Bacteria</taxon>
        <taxon>Pseudomonadati</taxon>
        <taxon>Pseudomonadota</taxon>
        <taxon>Alphaproteobacteria</taxon>
        <taxon>Rickettsiales</taxon>
        <taxon>Anaplasmataceae</taxon>
        <taxon>Anaplasma</taxon>
        <taxon>phagocytophilum group</taxon>
    </lineage>
</organism>
<dbReference type="AlphaFoldDB" id="A0A0F3NDG3"/>
<accession>A0A0F3NDG3</accession>
<comment type="caution">
    <text evidence="2">The sequence shown here is derived from an EMBL/GenBank/DDBJ whole genome shotgun (WGS) entry which is preliminary data.</text>
</comment>
<dbReference type="EMBL" id="LANT01000004">
    <property type="protein sequence ID" value="KJV65796.1"/>
    <property type="molecule type" value="Genomic_DNA"/>
</dbReference>
<gene>
    <name evidence="2" type="ORF">EPHNCH_0797</name>
    <name evidence="1" type="ORF">EPHNCH_1636</name>
</gene>
<proteinExistence type="predicted"/>
<evidence type="ECO:0000313" key="3">
    <source>
        <dbReference type="Proteomes" id="UP000033754"/>
    </source>
</evidence>
<evidence type="ECO:0000313" key="1">
    <source>
        <dbReference type="EMBL" id="KJV59315.1"/>
    </source>
</evidence>
<evidence type="ECO:0000313" key="2">
    <source>
        <dbReference type="EMBL" id="KJV65796.1"/>
    </source>
</evidence>
<dbReference type="EMBL" id="LANT01000013">
    <property type="protein sequence ID" value="KJV59315.1"/>
    <property type="molecule type" value="Genomic_DNA"/>
</dbReference>
<sequence>MQNSLPPLFQFRIKVQYAVLLKHQLVLITMPLDNSINYA</sequence>
<reference evidence="2 3" key="1">
    <citation type="submission" date="2015-01" db="EMBL/GenBank/DDBJ databases">
        <title>Genome Sequencing of Rickettsiales.</title>
        <authorList>
            <person name="Daugherty S.C."/>
            <person name="Su Q."/>
            <person name="Abolude K."/>
            <person name="Beier-Sexton M."/>
            <person name="Carlyon J.A."/>
            <person name="Carter R."/>
            <person name="Day N.P."/>
            <person name="Dumler S.J."/>
            <person name="Dyachenko V."/>
            <person name="Godinez A."/>
            <person name="Kurtti T.J."/>
            <person name="Lichay M."/>
            <person name="Mullins K.E."/>
            <person name="Ott S."/>
            <person name="Pappas-Brown V."/>
            <person name="Paris D.H."/>
            <person name="Patel P."/>
            <person name="Richards A.L."/>
            <person name="Sadzewicz L."/>
            <person name="Sears K."/>
            <person name="Seidman D."/>
            <person name="Sengamalay N."/>
            <person name="Stenos J."/>
            <person name="Tallon L.J."/>
            <person name="Vincent G."/>
            <person name="Fraser C.M."/>
            <person name="Munderloh U."/>
            <person name="Dunning-Hotopp J.C."/>
        </authorList>
    </citation>
    <scope>NUCLEOTIDE SEQUENCE [LARGE SCALE GENOMIC DNA]</scope>
    <source>
        <strain evidence="2 3">NCH-1</strain>
    </source>
</reference>
<dbReference type="PATRIC" id="fig|1359161.3.peg.470"/>